<dbReference type="Proteomes" id="UP000199310">
    <property type="component" value="Unassembled WGS sequence"/>
</dbReference>
<dbReference type="RefSeq" id="WP_089897817.1">
    <property type="nucleotide sequence ID" value="NZ_FOJG01000002.1"/>
</dbReference>
<dbReference type="InterPro" id="IPR029058">
    <property type="entry name" value="AB_hydrolase_fold"/>
</dbReference>
<dbReference type="Gene3D" id="3.40.50.1820">
    <property type="entry name" value="alpha/beta hydrolase"/>
    <property type="match status" value="1"/>
</dbReference>
<organism evidence="6 7">
    <name type="scientific">Chitinophaga arvensicola</name>
    <dbReference type="NCBI Taxonomy" id="29529"/>
    <lineage>
        <taxon>Bacteria</taxon>
        <taxon>Pseudomonadati</taxon>
        <taxon>Bacteroidota</taxon>
        <taxon>Chitinophagia</taxon>
        <taxon>Chitinophagales</taxon>
        <taxon>Chitinophagaceae</taxon>
        <taxon>Chitinophaga</taxon>
    </lineage>
</organism>
<dbReference type="GO" id="GO:0052689">
    <property type="term" value="F:carboxylic ester hydrolase activity"/>
    <property type="evidence" value="ECO:0007669"/>
    <property type="project" value="UniProtKB-KW"/>
</dbReference>
<protein>
    <recommendedName>
        <fullName evidence="5">4-O-methyl-glucuronoyl methylesterase-like domain-containing protein</fullName>
    </recommendedName>
</protein>
<dbReference type="AlphaFoldDB" id="A0A1I0S716"/>
<evidence type="ECO:0000256" key="3">
    <source>
        <dbReference type="ARBA" id="ARBA00022801"/>
    </source>
</evidence>
<keyword evidence="1" id="KW-0719">Serine esterase</keyword>
<keyword evidence="2 4" id="KW-0732">Signal</keyword>
<feature type="domain" description="4-O-methyl-glucuronoyl methylesterase-like" evidence="5">
    <location>
        <begin position="230"/>
        <end position="376"/>
    </location>
</feature>
<accession>A0A1I0S716</accession>
<dbReference type="OrthoDB" id="9809261at2"/>
<evidence type="ECO:0000313" key="6">
    <source>
        <dbReference type="EMBL" id="SEW51486.1"/>
    </source>
</evidence>
<keyword evidence="3" id="KW-0378">Hydrolase</keyword>
<name>A0A1I0S716_9BACT</name>
<dbReference type="SUPFAM" id="SSF53474">
    <property type="entry name" value="alpha/beta-Hydrolases"/>
    <property type="match status" value="1"/>
</dbReference>
<dbReference type="EMBL" id="FOJG01000002">
    <property type="protein sequence ID" value="SEW51486.1"/>
    <property type="molecule type" value="Genomic_DNA"/>
</dbReference>
<evidence type="ECO:0000313" key="7">
    <source>
        <dbReference type="Proteomes" id="UP000199310"/>
    </source>
</evidence>
<feature type="chain" id="PRO_5011749834" description="4-O-methyl-glucuronoyl methylesterase-like domain-containing protein" evidence="4">
    <location>
        <begin position="27"/>
        <end position="424"/>
    </location>
</feature>
<feature type="signal peptide" evidence="4">
    <location>
        <begin position="1"/>
        <end position="26"/>
    </location>
</feature>
<evidence type="ECO:0000256" key="1">
    <source>
        <dbReference type="ARBA" id="ARBA00022487"/>
    </source>
</evidence>
<evidence type="ECO:0000256" key="4">
    <source>
        <dbReference type="SAM" id="SignalP"/>
    </source>
</evidence>
<keyword evidence="7" id="KW-1185">Reference proteome</keyword>
<dbReference type="InterPro" id="IPR054579">
    <property type="entry name" value="GCE-like_dom"/>
</dbReference>
<reference evidence="7" key="1">
    <citation type="submission" date="2016-10" db="EMBL/GenBank/DDBJ databases">
        <authorList>
            <person name="Varghese N."/>
            <person name="Submissions S."/>
        </authorList>
    </citation>
    <scope>NUCLEOTIDE SEQUENCE [LARGE SCALE GENOMIC DNA]</scope>
    <source>
        <strain evidence="7">DSM 3695</strain>
    </source>
</reference>
<dbReference type="STRING" id="29529.SAMN04488122_4259"/>
<evidence type="ECO:0000259" key="5">
    <source>
        <dbReference type="Pfam" id="PF22244"/>
    </source>
</evidence>
<evidence type="ECO:0000256" key="2">
    <source>
        <dbReference type="ARBA" id="ARBA00022729"/>
    </source>
</evidence>
<gene>
    <name evidence="6" type="ORF">SAMN04488122_4259</name>
</gene>
<dbReference type="Pfam" id="PF22244">
    <property type="entry name" value="GCE_fung"/>
    <property type="match status" value="1"/>
</dbReference>
<sequence>MPKTIHVYLTLFILTCFASTATPAFAQEKPNYDEAKVGVYQLPDPLLNSHQKKVRTAADWEGSRRKEVLQLFKQHVFGQFPGQAKDIHFVTQRIDSSAVEGLAIAKQVRIYLTAGKKGPFIDLLLYVPAHTSERVPVFAGWNFNGNHNVSTDEQILISQNYLDLLTLQKKNAAPTRGNQEKNWPVKTLLQHGYGVATAYYGDVEPDHPQGWKTGIRSSLAKSLQLKYSDWCAIGAWAWGLSRMLDYLQTDNNVDAGKVIVLGHSRLGKAALWAAANDTRFAGVISNNSGEGGAAIARRNYGETLQFITTTFPHWFIEKYKSYAADVNKLPVDAHLLLALAAPRPLYVASATDDQWADPHGEFLAAKNAEPVYALYGKKGLGITQMPAPDTSIGNTIRYHIRTGVHDILLFDWMQYIRFADELVR</sequence>
<proteinExistence type="predicted"/>